<dbReference type="KEGG" id="spaa:SPAPADRAFT_146625"/>
<sequence>MLLLFVLLLGLGLGFYWYKHPKNKIQAVPHNFQWHTEKPLPIRPFVNKRNFNPSIGIKNISDQPENWLLIENTYLSNITIRRKHLEANPHQTMQIPDNERTVAALCEFYNLVTGFLTARYPKLFLHGWTGKLHNEITNDDIPFKADPSNPREMCNALGRTIEEDFLILMKDNPDNKEEEYILRAAVNAFPAGFDPSKSYNKPISAIHGPVPQYASRLAFSMHKFFNNLKQGDIWVRHNWSIQTHNQHFNLDSNHGRPGQEVKKIGFDEIDFEQGCFLRVERQAFLRLPNSGAIVMTVRTYLTPMPQIKKEGLGPELCRAIDSLPEDLAYYKKRDAWGEAVKQYLMK</sequence>
<organism evidence="2">
    <name type="scientific">Spathaspora passalidarum (strain NRRL Y-27907 / 11-Y1)</name>
    <dbReference type="NCBI Taxonomy" id="619300"/>
    <lineage>
        <taxon>Eukaryota</taxon>
        <taxon>Fungi</taxon>
        <taxon>Dikarya</taxon>
        <taxon>Ascomycota</taxon>
        <taxon>Saccharomycotina</taxon>
        <taxon>Pichiomycetes</taxon>
        <taxon>Debaryomycetaceae</taxon>
        <taxon>Spathaspora</taxon>
    </lineage>
</organism>
<dbReference type="InterPro" id="IPR021848">
    <property type="entry name" value="HODM_asu-like"/>
</dbReference>
<dbReference type="RefSeq" id="XP_007372823.1">
    <property type="nucleotide sequence ID" value="XM_007372761.1"/>
</dbReference>
<dbReference type="HOGENOM" id="CLU_025462_2_0_1"/>
<reference evidence="1 2" key="1">
    <citation type="journal article" date="2011" name="Proc. Natl. Acad. Sci. U.S.A.">
        <title>Comparative genomics of xylose-fermenting fungi for enhanced biofuel production.</title>
        <authorList>
            <person name="Wohlbach D.J."/>
            <person name="Kuo A."/>
            <person name="Sato T.K."/>
            <person name="Potts K.M."/>
            <person name="Salamov A.A."/>
            <person name="LaButti K.M."/>
            <person name="Sun H."/>
            <person name="Clum A."/>
            <person name="Pangilinan J.L."/>
            <person name="Lindquist E.A."/>
            <person name="Lucas S."/>
            <person name="Lapidus A."/>
            <person name="Jin M."/>
            <person name="Gunawan C."/>
            <person name="Balan V."/>
            <person name="Dale B.E."/>
            <person name="Jeffries T.W."/>
            <person name="Zinkel R."/>
            <person name="Barry K.W."/>
            <person name="Grigoriev I.V."/>
            <person name="Gasch A.P."/>
        </authorList>
    </citation>
    <scope>NUCLEOTIDE SEQUENCE [LARGE SCALE GENOMIC DNA]</scope>
    <source>
        <strain evidence="2">NRRL Y-27907 / 11-Y1</strain>
    </source>
</reference>
<dbReference type="InParanoid" id="G3AGS8"/>
<proteinExistence type="predicted"/>
<dbReference type="Proteomes" id="UP000000709">
    <property type="component" value="Unassembled WGS sequence"/>
</dbReference>
<dbReference type="GeneID" id="18870723"/>
<protein>
    <submittedName>
        <fullName evidence="1">HRQ family protein 4</fullName>
    </submittedName>
</protein>
<dbReference type="OMA" id="TYRYPIQ"/>
<dbReference type="OrthoDB" id="5043642at2759"/>
<evidence type="ECO:0000313" key="2">
    <source>
        <dbReference type="Proteomes" id="UP000000709"/>
    </source>
</evidence>
<accession>G3AGS8</accession>
<keyword evidence="2" id="KW-1185">Reference proteome</keyword>
<dbReference type="Pfam" id="PF11927">
    <property type="entry name" value="HODM_asu-like"/>
    <property type="match status" value="1"/>
</dbReference>
<name>G3AGS8_SPAPN</name>
<dbReference type="EMBL" id="GL996499">
    <property type="protein sequence ID" value="EGW35411.1"/>
    <property type="molecule type" value="Genomic_DNA"/>
</dbReference>
<dbReference type="eggNOG" id="ENOG502RZ1N">
    <property type="taxonomic scope" value="Eukaryota"/>
</dbReference>
<evidence type="ECO:0000313" key="1">
    <source>
        <dbReference type="EMBL" id="EGW35411.1"/>
    </source>
</evidence>
<dbReference type="AlphaFoldDB" id="G3AGS8"/>
<gene>
    <name evidence="1" type="ORF">SPAPADRAFT_146625</name>
</gene>